<dbReference type="Pfam" id="PF00753">
    <property type="entry name" value="Lactamase_B"/>
    <property type="match status" value="1"/>
</dbReference>
<evidence type="ECO:0000313" key="4">
    <source>
        <dbReference type="Proteomes" id="UP000632222"/>
    </source>
</evidence>
<dbReference type="SUPFAM" id="SSF56281">
    <property type="entry name" value="Metallo-hydrolase/oxidoreductase"/>
    <property type="match status" value="1"/>
</dbReference>
<dbReference type="InterPro" id="IPR035681">
    <property type="entry name" value="ComA-like_MBL"/>
</dbReference>
<name>A0ABQ2DBH7_9DEIO</name>
<evidence type="ECO:0000259" key="2">
    <source>
        <dbReference type="Pfam" id="PF00753"/>
    </source>
</evidence>
<dbReference type="InterPro" id="IPR052159">
    <property type="entry name" value="Competence_DNA_uptake"/>
</dbReference>
<keyword evidence="4" id="KW-1185">Reference proteome</keyword>
<feature type="domain" description="Metallo-beta-lactamase" evidence="2">
    <location>
        <begin position="60"/>
        <end position="121"/>
    </location>
</feature>
<dbReference type="RefSeq" id="WP_229684893.1">
    <property type="nucleotide sequence ID" value="NZ_BMOD01000022.1"/>
</dbReference>
<evidence type="ECO:0000313" key="3">
    <source>
        <dbReference type="EMBL" id="GGJ50978.1"/>
    </source>
</evidence>
<proteinExistence type="predicted"/>
<gene>
    <name evidence="3" type="ORF">GCM10008938_41210</name>
</gene>
<dbReference type="PANTHER" id="PTHR30619">
    <property type="entry name" value="DNA INTERNALIZATION/COMPETENCE PROTEIN COMEC/REC2"/>
    <property type="match status" value="1"/>
</dbReference>
<keyword evidence="1" id="KW-0812">Transmembrane</keyword>
<comment type="caution">
    <text evidence="3">The sequence shown here is derived from an EMBL/GenBank/DDBJ whole genome shotgun (WGS) entry which is preliminary data.</text>
</comment>
<sequence length="306" mass="33320">MKNQNNKLPPMVVLILAVLLAGYYALQPKQEQGTGGTTTPTGPSGTFDADKSLLKIQFLDVGQGDAVLVTSPEGKTMLYDGGRSTVKIKDYIAELGLTKLDIMAASHGDFDHINGLNEAVKLKPSYFINNGIAADTNAYRKLIKSVKAVKAQGIVATDRNIDLGSIKLHILDIPKGLGKDDQNANSVGILIQRGNFKAFLGGDSEKDTMEGWLNEYRTQLKELSVYKSAHHGSPHNDNAEFLSAVSPEVVVIGVGPNNYGHPAREALDLYKKYAQHIYRTDKNGLVTIEVDPEGDYRVVPEKGREQ</sequence>
<keyword evidence="1" id="KW-0472">Membrane</keyword>
<dbReference type="InterPro" id="IPR036866">
    <property type="entry name" value="RibonucZ/Hydroxyglut_hydro"/>
</dbReference>
<protein>
    <submittedName>
        <fullName evidence="3">Competence protein ComEC</fullName>
    </submittedName>
</protein>
<dbReference type="CDD" id="cd07731">
    <property type="entry name" value="ComA-like_MBL-fold"/>
    <property type="match status" value="1"/>
</dbReference>
<dbReference type="EMBL" id="BMOD01000022">
    <property type="protein sequence ID" value="GGJ50978.1"/>
    <property type="molecule type" value="Genomic_DNA"/>
</dbReference>
<feature type="transmembrane region" description="Helical" evidence="1">
    <location>
        <begin position="7"/>
        <end position="26"/>
    </location>
</feature>
<organism evidence="3 4">
    <name type="scientific">Deinococcus roseus</name>
    <dbReference type="NCBI Taxonomy" id="392414"/>
    <lineage>
        <taxon>Bacteria</taxon>
        <taxon>Thermotogati</taxon>
        <taxon>Deinococcota</taxon>
        <taxon>Deinococci</taxon>
        <taxon>Deinococcales</taxon>
        <taxon>Deinococcaceae</taxon>
        <taxon>Deinococcus</taxon>
    </lineage>
</organism>
<dbReference type="PANTHER" id="PTHR30619:SF1">
    <property type="entry name" value="RECOMBINATION PROTEIN 2"/>
    <property type="match status" value="1"/>
</dbReference>
<evidence type="ECO:0000256" key="1">
    <source>
        <dbReference type="SAM" id="Phobius"/>
    </source>
</evidence>
<keyword evidence="1" id="KW-1133">Transmembrane helix</keyword>
<reference evidence="4" key="1">
    <citation type="journal article" date="2019" name="Int. J. Syst. Evol. Microbiol.">
        <title>The Global Catalogue of Microorganisms (GCM) 10K type strain sequencing project: providing services to taxonomists for standard genome sequencing and annotation.</title>
        <authorList>
            <consortium name="The Broad Institute Genomics Platform"/>
            <consortium name="The Broad Institute Genome Sequencing Center for Infectious Disease"/>
            <person name="Wu L."/>
            <person name="Ma J."/>
        </authorList>
    </citation>
    <scope>NUCLEOTIDE SEQUENCE [LARGE SCALE GENOMIC DNA]</scope>
    <source>
        <strain evidence="4">JCM 14370</strain>
    </source>
</reference>
<dbReference type="InterPro" id="IPR001279">
    <property type="entry name" value="Metallo-B-lactamas"/>
</dbReference>
<accession>A0ABQ2DBH7</accession>
<dbReference type="Gene3D" id="3.60.15.10">
    <property type="entry name" value="Ribonuclease Z/Hydroxyacylglutathione hydrolase-like"/>
    <property type="match status" value="1"/>
</dbReference>
<dbReference type="Proteomes" id="UP000632222">
    <property type="component" value="Unassembled WGS sequence"/>
</dbReference>